<dbReference type="EMBL" id="JBAWTH010000035">
    <property type="protein sequence ID" value="KAL2284691.1"/>
    <property type="molecule type" value="Genomic_DNA"/>
</dbReference>
<gene>
    <name evidence="2" type="ORF">FJTKL_08777</name>
</gene>
<evidence type="ECO:0000313" key="2">
    <source>
        <dbReference type="EMBL" id="KAL2284691.1"/>
    </source>
</evidence>
<keyword evidence="3" id="KW-1185">Reference proteome</keyword>
<sequence length="224" mass="24964">MADVKMQASERPLKKFQPTSITIRAMVAPNRLCLEHRTSPEYGRDIRGEDHQFRQRRAPLLVPVSNRASRGFHIYSSYTSTIQTLVTVIPPRSPSSLRREYELKEAPKERKRRKLETQGENIPCMSAGYTKSVSLATVKQTCMTEWSCEEISSKASDDGRSSSPSHIVPRGIAPVAKDCGCRRHRLATGTEDSARGSGSRDSKHGQTDVLLICSAKIVPRQKAV</sequence>
<protein>
    <submittedName>
        <fullName evidence="2">Uncharacterized protein</fullName>
    </submittedName>
</protein>
<comment type="caution">
    <text evidence="2">The sequence shown here is derived from an EMBL/GenBank/DDBJ whole genome shotgun (WGS) entry which is preliminary data.</text>
</comment>
<evidence type="ECO:0000256" key="1">
    <source>
        <dbReference type="SAM" id="MobiDB-lite"/>
    </source>
</evidence>
<evidence type="ECO:0000313" key="3">
    <source>
        <dbReference type="Proteomes" id="UP001600888"/>
    </source>
</evidence>
<organism evidence="2 3">
    <name type="scientific">Diaporthe vaccinii</name>
    <dbReference type="NCBI Taxonomy" id="105482"/>
    <lineage>
        <taxon>Eukaryota</taxon>
        <taxon>Fungi</taxon>
        <taxon>Dikarya</taxon>
        <taxon>Ascomycota</taxon>
        <taxon>Pezizomycotina</taxon>
        <taxon>Sordariomycetes</taxon>
        <taxon>Sordariomycetidae</taxon>
        <taxon>Diaporthales</taxon>
        <taxon>Diaporthaceae</taxon>
        <taxon>Diaporthe</taxon>
        <taxon>Diaporthe eres species complex</taxon>
    </lineage>
</organism>
<dbReference type="Proteomes" id="UP001600888">
    <property type="component" value="Unassembled WGS sequence"/>
</dbReference>
<feature type="compositionally biased region" description="Basic and acidic residues" evidence="1">
    <location>
        <begin position="97"/>
        <end position="108"/>
    </location>
</feature>
<proteinExistence type="predicted"/>
<feature type="region of interest" description="Disordered" evidence="1">
    <location>
        <begin position="97"/>
        <end position="117"/>
    </location>
</feature>
<reference evidence="2 3" key="1">
    <citation type="submission" date="2024-03" db="EMBL/GenBank/DDBJ databases">
        <title>A high-quality draft genome sequence of Diaporthe vaccinii, a causative agent of upright dieback and viscid rot disease in cranberry plants.</title>
        <authorList>
            <person name="Sarrasin M."/>
            <person name="Lang B.F."/>
            <person name="Burger G."/>
        </authorList>
    </citation>
    <scope>NUCLEOTIDE SEQUENCE [LARGE SCALE GENOMIC DNA]</scope>
    <source>
        <strain evidence="2 3">IS7</strain>
    </source>
</reference>
<accession>A0ABR4EQH0</accession>
<name>A0ABR4EQH0_9PEZI</name>